<evidence type="ECO:0000313" key="1">
    <source>
        <dbReference type="EMBL" id="KAI8534565.1"/>
    </source>
</evidence>
<organism evidence="1 2">
    <name type="scientific">Rhododendron molle</name>
    <name type="common">Chinese azalea</name>
    <name type="synonym">Azalea mollis</name>
    <dbReference type="NCBI Taxonomy" id="49168"/>
    <lineage>
        <taxon>Eukaryota</taxon>
        <taxon>Viridiplantae</taxon>
        <taxon>Streptophyta</taxon>
        <taxon>Embryophyta</taxon>
        <taxon>Tracheophyta</taxon>
        <taxon>Spermatophyta</taxon>
        <taxon>Magnoliopsida</taxon>
        <taxon>eudicotyledons</taxon>
        <taxon>Gunneridae</taxon>
        <taxon>Pentapetalae</taxon>
        <taxon>asterids</taxon>
        <taxon>Ericales</taxon>
        <taxon>Ericaceae</taxon>
        <taxon>Ericoideae</taxon>
        <taxon>Rhodoreae</taxon>
        <taxon>Rhododendron</taxon>
    </lineage>
</organism>
<accession>A0ACC0M0T7</accession>
<keyword evidence="2" id="KW-1185">Reference proteome</keyword>
<proteinExistence type="predicted"/>
<evidence type="ECO:0000313" key="2">
    <source>
        <dbReference type="Proteomes" id="UP001062846"/>
    </source>
</evidence>
<dbReference type="Proteomes" id="UP001062846">
    <property type="component" value="Chromosome 10"/>
</dbReference>
<gene>
    <name evidence="1" type="ORF">RHMOL_Rhmol10G0100100</name>
</gene>
<sequence>MKRSMSGNILSEKDKEKKSAEKQSSKKNRFLVTVNVLGSTGPIRFVVDEGESVNKVVSIALKTYARERRLPALGSDVSDFHLYPANNAGSDALSPTESIGSSGARNFVLCKIQKQPQTTEARSQMIARKGNGSSWKTWLNKSFSFKVKGRGSHEIVVSSSTSCFIIFKIFAALSSSESIGSSGARNFVLCKQDPEARSQLIAQKGNDINRKAWLNQSFSSWFYLIRSAVVVVLVLVLVLVLEGLLIS</sequence>
<reference evidence="1" key="1">
    <citation type="submission" date="2022-02" db="EMBL/GenBank/DDBJ databases">
        <title>Plant Genome Project.</title>
        <authorList>
            <person name="Zhang R.-G."/>
        </authorList>
    </citation>
    <scope>NUCLEOTIDE SEQUENCE</scope>
    <source>
        <strain evidence="1">AT1</strain>
    </source>
</reference>
<protein>
    <submittedName>
        <fullName evidence="1">Uncharacterized protein</fullName>
    </submittedName>
</protein>
<dbReference type="EMBL" id="CM046397">
    <property type="protein sequence ID" value="KAI8534565.1"/>
    <property type="molecule type" value="Genomic_DNA"/>
</dbReference>
<name>A0ACC0M0T7_RHOML</name>
<comment type="caution">
    <text evidence="1">The sequence shown here is derived from an EMBL/GenBank/DDBJ whole genome shotgun (WGS) entry which is preliminary data.</text>
</comment>